<name>A0A6P7G4A7_DIAVI</name>
<reference evidence="2" key="1">
    <citation type="submission" date="2025-08" db="UniProtKB">
        <authorList>
            <consortium name="RefSeq"/>
        </authorList>
    </citation>
    <scope>IDENTIFICATION</scope>
    <source>
        <tissue evidence="2">Whole insect</tissue>
    </source>
</reference>
<feature type="region of interest" description="Disordered" evidence="1">
    <location>
        <begin position="77"/>
        <end position="100"/>
    </location>
</feature>
<dbReference type="RefSeq" id="XP_028143771.1">
    <property type="nucleotide sequence ID" value="XM_028287970.1"/>
</dbReference>
<sequence length="100" mass="11458">MEVKQEIGEETCKTEIEIEEYNDLDCALLDGFKCEIKEESTRQSTHDTHILDLKKPSINTEIEQHGYKLDPFEENQKTENGLNLHNPIGPHNARVTAHLA</sequence>
<dbReference type="AlphaFoldDB" id="A0A6P7G4A7"/>
<protein>
    <submittedName>
        <fullName evidence="2">Uncharacterized protein LOC114337509</fullName>
    </submittedName>
</protein>
<accession>A0A6P7G4A7</accession>
<proteinExistence type="predicted"/>
<dbReference type="InParanoid" id="A0A6P7G4A7"/>
<gene>
    <name evidence="2" type="primary">LOC114337509</name>
</gene>
<evidence type="ECO:0000256" key="1">
    <source>
        <dbReference type="SAM" id="MobiDB-lite"/>
    </source>
</evidence>
<evidence type="ECO:0000313" key="2">
    <source>
        <dbReference type="RefSeq" id="XP_028143771.1"/>
    </source>
</evidence>
<organism evidence="2">
    <name type="scientific">Diabrotica virgifera virgifera</name>
    <name type="common">western corn rootworm</name>
    <dbReference type="NCBI Taxonomy" id="50390"/>
    <lineage>
        <taxon>Eukaryota</taxon>
        <taxon>Metazoa</taxon>
        <taxon>Ecdysozoa</taxon>
        <taxon>Arthropoda</taxon>
        <taxon>Hexapoda</taxon>
        <taxon>Insecta</taxon>
        <taxon>Pterygota</taxon>
        <taxon>Neoptera</taxon>
        <taxon>Endopterygota</taxon>
        <taxon>Coleoptera</taxon>
        <taxon>Polyphaga</taxon>
        <taxon>Cucujiformia</taxon>
        <taxon>Chrysomeloidea</taxon>
        <taxon>Chrysomelidae</taxon>
        <taxon>Galerucinae</taxon>
        <taxon>Diabroticina</taxon>
        <taxon>Diabroticites</taxon>
        <taxon>Diabrotica</taxon>
    </lineage>
</organism>